<proteinExistence type="predicted"/>
<dbReference type="PANTHER" id="PTHR22916">
    <property type="entry name" value="GLYCOSYLTRANSFERASE"/>
    <property type="match status" value="1"/>
</dbReference>
<keyword evidence="2" id="KW-0808">Transferase</keyword>
<dbReference type="Proteomes" id="UP001357452">
    <property type="component" value="Unassembled WGS sequence"/>
</dbReference>
<dbReference type="SUPFAM" id="SSF53448">
    <property type="entry name" value="Nucleotide-diphospho-sugar transferases"/>
    <property type="match status" value="1"/>
</dbReference>
<evidence type="ECO:0000259" key="1">
    <source>
        <dbReference type="Pfam" id="PF00535"/>
    </source>
</evidence>
<name>A0ABU7RD28_9BACT</name>
<organism evidence="2 3">
    <name type="scientific">Niabella digestorum</name>
    <dbReference type="NCBI Taxonomy" id="3117701"/>
    <lineage>
        <taxon>Bacteria</taxon>
        <taxon>Pseudomonadati</taxon>
        <taxon>Bacteroidota</taxon>
        <taxon>Chitinophagia</taxon>
        <taxon>Chitinophagales</taxon>
        <taxon>Chitinophagaceae</taxon>
        <taxon>Niabella</taxon>
    </lineage>
</organism>
<accession>A0ABU7RD28</accession>
<keyword evidence="2" id="KW-0328">Glycosyltransferase</keyword>
<dbReference type="RefSeq" id="WP_330973305.1">
    <property type="nucleotide sequence ID" value="NZ_JAZGLY010000001.1"/>
</dbReference>
<dbReference type="InterPro" id="IPR029044">
    <property type="entry name" value="Nucleotide-diphossugar_trans"/>
</dbReference>
<protein>
    <submittedName>
        <fullName evidence="2">Glycosyltransferase family 2 protein</fullName>
        <ecNumber evidence="2">2.4.-.-</ecNumber>
    </submittedName>
</protein>
<dbReference type="Gene3D" id="3.90.550.10">
    <property type="entry name" value="Spore Coat Polysaccharide Biosynthesis Protein SpsA, Chain A"/>
    <property type="match status" value="1"/>
</dbReference>
<gene>
    <name evidence="2" type="ORF">V2H41_01305</name>
</gene>
<dbReference type="InterPro" id="IPR001173">
    <property type="entry name" value="Glyco_trans_2-like"/>
</dbReference>
<dbReference type="EC" id="2.4.-.-" evidence="2"/>
<comment type="caution">
    <text evidence="2">The sequence shown here is derived from an EMBL/GenBank/DDBJ whole genome shotgun (WGS) entry which is preliminary data.</text>
</comment>
<evidence type="ECO:0000313" key="2">
    <source>
        <dbReference type="EMBL" id="MEE6185899.1"/>
    </source>
</evidence>
<dbReference type="EMBL" id="JAZGLY010000001">
    <property type="protein sequence ID" value="MEE6185899.1"/>
    <property type="molecule type" value="Genomic_DNA"/>
</dbReference>
<keyword evidence="3" id="KW-1185">Reference proteome</keyword>
<dbReference type="Pfam" id="PF00535">
    <property type="entry name" value="Glycos_transf_2"/>
    <property type="match status" value="1"/>
</dbReference>
<dbReference type="GO" id="GO:0016757">
    <property type="term" value="F:glycosyltransferase activity"/>
    <property type="evidence" value="ECO:0007669"/>
    <property type="project" value="UniProtKB-KW"/>
</dbReference>
<dbReference type="PANTHER" id="PTHR22916:SF3">
    <property type="entry name" value="UDP-GLCNAC:BETAGAL BETA-1,3-N-ACETYLGLUCOSAMINYLTRANSFERASE-LIKE PROTEIN 1"/>
    <property type="match status" value="1"/>
</dbReference>
<feature type="domain" description="Glycosyltransferase 2-like" evidence="1">
    <location>
        <begin position="7"/>
        <end position="130"/>
    </location>
</feature>
<sequence length="314" mass="37420">MMIPFISICIPAYQRPQYLQRLLDSIVEQTYRDYEVIVTDDSPDETVKHLCEQYKDRIPLHYYKNPTPLGTPANWNVAIKLAKGMWIKLMHDDDWFASPNALQQFAEAAQNNDGAFIFSAYCNVYEDTGRQSICFADKIRLNQLRKKPESIVSKNIIGHPSTTLHPNHRHFYDERLKWMVDIEFYIRELRHSRFHYINQVLVNIGMSDSQVTAQVKMHPEVEVPEHLYFLEKMGVEHLKNVFVYDYYWRFIRNFRITTNDFLTKYAPHNTPHPILTKMINFQRKIPYSLLKFGPISKFLMLLHYIFNKNHIKQQ</sequence>
<evidence type="ECO:0000313" key="3">
    <source>
        <dbReference type="Proteomes" id="UP001357452"/>
    </source>
</evidence>
<reference evidence="2 3" key="1">
    <citation type="submission" date="2024-01" db="EMBL/GenBank/DDBJ databases">
        <title>Niabella digestum sp. nov., isolated from waste digestion system.</title>
        <authorList>
            <person name="Zhang L."/>
        </authorList>
    </citation>
    <scope>NUCLEOTIDE SEQUENCE [LARGE SCALE GENOMIC DNA]</scope>
    <source>
        <strain evidence="2 3">A18</strain>
    </source>
</reference>